<evidence type="ECO:0000313" key="2">
    <source>
        <dbReference type="Proteomes" id="UP000649617"/>
    </source>
</evidence>
<reference evidence="1" key="1">
    <citation type="submission" date="2021-02" db="EMBL/GenBank/DDBJ databases">
        <authorList>
            <person name="Dougan E. K."/>
            <person name="Rhodes N."/>
            <person name="Thang M."/>
            <person name="Chan C."/>
        </authorList>
    </citation>
    <scope>NUCLEOTIDE SEQUENCE</scope>
</reference>
<keyword evidence="2" id="KW-1185">Reference proteome</keyword>
<gene>
    <name evidence="1" type="primary">PPR4</name>
    <name evidence="1" type="ORF">SPIL2461_LOCUS12208</name>
</gene>
<accession>A0A812SIQ7</accession>
<name>A0A812SIQ7_SYMPI</name>
<dbReference type="InterPro" id="IPR011990">
    <property type="entry name" value="TPR-like_helical_dom_sf"/>
</dbReference>
<sequence>MNRTGACIDVGHITSAIRACWAAEGRRETAAKFLFQLGRSLGLTPNIATYTCLIGAYAQAGLCEVLAAYHEMRGLGIDPDSAFAETYLGTVLWPLPQDRQGAAVEAELVSRPPERLAAAREALADFKSVGVELTALSARIAKALRALETRGQG</sequence>
<dbReference type="Proteomes" id="UP000649617">
    <property type="component" value="Unassembled WGS sequence"/>
</dbReference>
<protein>
    <submittedName>
        <fullName evidence="1">PPR4 protein</fullName>
    </submittedName>
</protein>
<proteinExistence type="predicted"/>
<evidence type="ECO:0000313" key="1">
    <source>
        <dbReference type="EMBL" id="CAE7479011.1"/>
    </source>
</evidence>
<dbReference type="AlphaFoldDB" id="A0A812SIQ7"/>
<dbReference type="EMBL" id="CAJNIZ010024703">
    <property type="protein sequence ID" value="CAE7479011.1"/>
    <property type="molecule type" value="Genomic_DNA"/>
</dbReference>
<dbReference type="Gene3D" id="1.25.40.10">
    <property type="entry name" value="Tetratricopeptide repeat domain"/>
    <property type="match status" value="1"/>
</dbReference>
<comment type="caution">
    <text evidence="1">The sequence shown here is derived from an EMBL/GenBank/DDBJ whole genome shotgun (WGS) entry which is preliminary data.</text>
</comment>
<organism evidence="1 2">
    <name type="scientific">Symbiodinium pilosum</name>
    <name type="common">Dinoflagellate</name>
    <dbReference type="NCBI Taxonomy" id="2952"/>
    <lineage>
        <taxon>Eukaryota</taxon>
        <taxon>Sar</taxon>
        <taxon>Alveolata</taxon>
        <taxon>Dinophyceae</taxon>
        <taxon>Suessiales</taxon>
        <taxon>Symbiodiniaceae</taxon>
        <taxon>Symbiodinium</taxon>
    </lineage>
</organism>